<dbReference type="EMBL" id="CAFBMR010000097">
    <property type="protein sequence ID" value="CAB4925864.1"/>
    <property type="molecule type" value="Genomic_DNA"/>
</dbReference>
<sequence>MSRKLRALVYGDVNLNIIDGSAIWVASMAEALAGAGVEVTVLLKAHVETDRLVAPIEAMTGVEVVRPFETGLAQGTTPLSPIGAQHIMVDLDEKQRYDLIVVRGIRLVTALAERGHFAGRMWTYLTDIPQSVTEFASWDSEKMRNVAASSRFMLCQTEDLRDFLESQIDEACGRSVLWTPVVPDPEFAIPTREPLINADGSQARPLRLVYTGKFAPMWNTLQMTALPSMLAARGIEAELHMIGDKIHDDPKDPSYAVRMREALTSPGVIWHGGVARQRAMELTSACDLGLSWRAPHMDASLELSTKVLEFGSLDVPVILNRTGMHEGLYGFDYPLFAADIHDVVDAAETVIRDRVVSDRATVACRAVSEQYSMPVAVERMRGHLNRAFPIGADAAPQLAQRSERLKVVVASHDLKFFSRIQDHLAVEPEIELRVDAWATLNNHDEEVSQELVAWADVVILEWAGPNAVWYSRHKRPGQRLIMRLHRFELDGPWLRDIEIDAIDQVICVSPFYAQLTRERTGWPADKIVVIPNWVDVEMFSRPKLEGAPYTLGMIGIAPLRKRPDLGLAVLDSLRRRDSRFRLSIKSKQPWDYWWIWRRPEELAYFTKMYDHLRNTPRLHEATTFDGFGGDVPVWLRRIGWVLSTSDDESFHLAPAEGMASGAVPALLPWPGSDSIYDRRWIHADTDAMADAIFDTVRSGRWQDEAADAHRQVRASFPLAMVCDEWTRVLVEDISPETADGTLARD</sequence>
<accession>A0A6J7I5B5</accession>
<protein>
    <submittedName>
        <fullName evidence="2">Unannotated protein</fullName>
    </submittedName>
</protein>
<gene>
    <name evidence="2" type="ORF">UFOPK3610_01674</name>
</gene>
<dbReference type="PANTHER" id="PTHR12526">
    <property type="entry name" value="GLYCOSYLTRANSFERASE"/>
    <property type="match status" value="1"/>
</dbReference>
<dbReference type="SUPFAM" id="SSF53756">
    <property type="entry name" value="UDP-Glycosyltransferase/glycogen phosphorylase"/>
    <property type="match status" value="2"/>
</dbReference>
<evidence type="ECO:0000313" key="2">
    <source>
        <dbReference type="EMBL" id="CAB4925864.1"/>
    </source>
</evidence>
<reference evidence="2" key="1">
    <citation type="submission" date="2020-05" db="EMBL/GenBank/DDBJ databases">
        <authorList>
            <person name="Chiriac C."/>
            <person name="Salcher M."/>
            <person name="Ghai R."/>
            <person name="Kavagutti S V."/>
        </authorList>
    </citation>
    <scope>NUCLEOTIDE SEQUENCE</scope>
</reference>
<organism evidence="2">
    <name type="scientific">freshwater metagenome</name>
    <dbReference type="NCBI Taxonomy" id="449393"/>
    <lineage>
        <taxon>unclassified sequences</taxon>
        <taxon>metagenomes</taxon>
        <taxon>ecological metagenomes</taxon>
    </lineage>
</organism>
<feature type="domain" description="Glycosyltransferase subfamily 4-like N-terminal" evidence="1">
    <location>
        <begin position="450"/>
        <end position="537"/>
    </location>
</feature>
<name>A0A6J7I5B5_9ZZZZ</name>
<dbReference type="Pfam" id="PF13439">
    <property type="entry name" value="Glyco_transf_4"/>
    <property type="match status" value="1"/>
</dbReference>
<dbReference type="Gene3D" id="3.40.50.2000">
    <property type="entry name" value="Glycogen Phosphorylase B"/>
    <property type="match status" value="4"/>
</dbReference>
<dbReference type="AlphaFoldDB" id="A0A6J7I5B5"/>
<evidence type="ECO:0000259" key="1">
    <source>
        <dbReference type="Pfam" id="PF13439"/>
    </source>
</evidence>
<dbReference type="InterPro" id="IPR028098">
    <property type="entry name" value="Glyco_trans_4-like_N"/>
</dbReference>
<dbReference type="PANTHER" id="PTHR12526:SF627">
    <property type="entry name" value="D-RHAMNOSYLTRANSFERASE WBPZ"/>
    <property type="match status" value="1"/>
</dbReference>
<proteinExistence type="predicted"/>